<dbReference type="PIRSF" id="PIRSF007663">
    <property type="entry name" value="UCP007663"/>
    <property type="match status" value="1"/>
</dbReference>
<accession>A0A2G9CDU3</accession>
<proteinExistence type="predicted"/>
<dbReference type="OrthoDB" id="9802600at2"/>
<keyword evidence="6" id="KW-1185">Reference proteome</keyword>
<dbReference type="InterPro" id="IPR008928">
    <property type="entry name" value="6-hairpin_glycosidase_sf"/>
</dbReference>
<dbReference type="InterPro" id="IPR016518">
    <property type="entry name" value="Alpha-L-fucosidase"/>
</dbReference>
<dbReference type="PANTHER" id="PTHR31084">
    <property type="entry name" value="ALPHA-L-FUCOSIDASE 2"/>
    <property type="match status" value="1"/>
</dbReference>
<evidence type="ECO:0000259" key="2">
    <source>
        <dbReference type="Pfam" id="PF14498"/>
    </source>
</evidence>
<feature type="domain" description="Glycosyl hydrolase family 95 N-terminal" evidence="2">
    <location>
        <begin position="62"/>
        <end position="211"/>
    </location>
</feature>
<dbReference type="InterPro" id="IPR012341">
    <property type="entry name" value="6hp_glycosidase-like_sf"/>
</dbReference>
<dbReference type="InterPro" id="IPR054363">
    <property type="entry name" value="GH95_cat"/>
</dbReference>
<dbReference type="Pfam" id="PF14498">
    <property type="entry name" value="Glyco_hyd_65N_2"/>
    <property type="match status" value="2"/>
</dbReference>
<dbReference type="EMBL" id="PEOG01000009">
    <property type="protein sequence ID" value="PIM54593.1"/>
    <property type="molecule type" value="Genomic_DNA"/>
</dbReference>
<evidence type="ECO:0000259" key="3">
    <source>
        <dbReference type="Pfam" id="PF21307"/>
    </source>
</evidence>
<dbReference type="Pfam" id="PF22124">
    <property type="entry name" value="Glyco_hydro_95_cat"/>
    <property type="match status" value="1"/>
</dbReference>
<dbReference type="InterPro" id="IPR049053">
    <property type="entry name" value="AFCA-like_C"/>
</dbReference>
<comment type="caution">
    <text evidence="5">The sequence shown here is derived from an EMBL/GenBank/DDBJ whole genome shotgun (WGS) entry which is preliminary data.</text>
</comment>
<gene>
    <name evidence="5" type="ORF">CS062_03785</name>
</gene>
<feature type="region of interest" description="Disordered" evidence="1">
    <location>
        <begin position="1"/>
        <end position="22"/>
    </location>
</feature>
<dbReference type="SUPFAM" id="SSF48208">
    <property type="entry name" value="Six-hairpin glycosidases"/>
    <property type="match status" value="1"/>
</dbReference>
<dbReference type="GO" id="GO:0005975">
    <property type="term" value="P:carbohydrate metabolic process"/>
    <property type="evidence" value="ECO:0007669"/>
    <property type="project" value="InterPro"/>
</dbReference>
<keyword evidence="5" id="KW-0378">Hydrolase</keyword>
<dbReference type="PANTHER" id="PTHR31084:SF0">
    <property type="entry name" value="ALPHA-L-FUCOSIDASE 2"/>
    <property type="match status" value="1"/>
</dbReference>
<dbReference type="GO" id="GO:0004560">
    <property type="term" value="F:alpha-L-fucosidase activity"/>
    <property type="evidence" value="ECO:0007669"/>
    <property type="project" value="InterPro"/>
</dbReference>
<dbReference type="Gene3D" id="1.50.10.10">
    <property type="match status" value="1"/>
</dbReference>
<evidence type="ECO:0000256" key="1">
    <source>
        <dbReference type="SAM" id="MobiDB-lite"/>
    </source>
</evidence>
<feature type="domain" description="Glycosyl hydrolase family 95 catalytic" evidence="4">
    <location>
        <begin position="240"/>
        <end position="694"/>
    </location>
</feature>
<sequence>MASDLRLFERAPAPDTPEGWERQALPVGNGRLGAMLFGGLARDRIQFNENTLWVGDGRTMGAYQPFGDLVLTLPGHDAESPEASGYRRELDIGDALHRVSYTHGDTRFTREVLASHPAQAIVLRLSADRGGQYSGSLALTDRHGARVLAHGAGTEEGSRLTSTGALPNGMRYAAQARLIAQGGLLRVEGGRLVFQGCDALTIVLGAGTSYVPDAAKAFDSGIDPLPRVAAQVTAASAQPWETLREQHVADHRRFFARLALDLGRSGDDRRALPTGERLRRYTAEGGDPELEALHAQYGRYLLIASSRDSLPANLQGLWNDSLTPPWSSDYHTNINVQMNYWPAEPANLSEMATPFLGFVQSQIPMYRRAVAEAAALALARDAAQGKGAASAASSEPMPIGAFAGDARPPEERFLTAQGRPVRGWTVRTESNPFGGMGYLWNKTGNAWYLQHFWERYAFGGDRRFLREVTLPLMKEVVAFWEDQLKPLPDGRLVAPMGWSPEHGPVEDGVSYDQQILWDLFNNAVAAADALGTERAWRDHVAALRDRLAGPKVGSWGQLLEWLEEKRDPVLDTPGDTHRHVSHLFALFPGRQISTTRTPALAAAARRTLQARGDAGTGWSMAWKMAFWARLGDGDHAYRMLRGLLATPGARAAQQAGPGSESNNAGGTYSNLLDAHPPFQIDGNFGYTAAVIEMLLQSHAGEIQLLPALPAAWPEGRVSGLRARGGIEVDLAWSKGRLTAVALRAVAGGFDANRRVTLRAGERRTTLVLRPGETRRLDGDLRPLR</sequence>
<evidence type="ECO:0000313" key="6">
    <source>
        <dbReference type="Proteomes" id="UP000231501"/>
    </source>
</evidence>
<name>A0A2G9CDU3_9BURK</name>
<feature type="domain" description="Glycosyl hydrolase family 95 N-terminal" evidence="2">
    <location>
        <begin position="15"/>
        <end position="57"/>
    </location>
</feature>
<protein>
    <submittedName>
        <fullName evidence="5">Glycoside hydrolase family 95</fullName>
    </submittedName>
</protein>
<evidence type="ECO:0000313" key="5">
    <source>
        <dbReference type="EMBL" id="PIM54593.1"/>
    </source>
</evidence>
<reference evidence="5 6" key="1">
    <citation type="submission" date="2017-11" db="EMBL/GenBank/DDBJ databases">
        <title>Draft genome sequence of Mitsuaria sp. HWN-4.</title>
        <authorList>
            <person name="Gundlapally S.R."/>
        </authorList>
    </citation>
    <scope>NUCLEOTIDE SEQUENCE [LARGE SCALE GENOMIC DNA]</scope>
    <source>
        <strain evidence="5 6">HWN-4</strain>
    </source>
</reference>
<evidence type="ECO:0000259" key="4">
    <source>
        <dbReference type="Pfam" id="PF22124"/>
    </source>
</evidence>
<dbReference type="Pfam" id="PF21307">
    <property type="entry name" value="Glyco_hydro_95_C"/>
    <property type="match status" value="1"/>
</dbReference>
<dbReference type="AlphaFoldDB" id="A0A2G9CDU3"/>
<organism evidence="5 6">
    <name type="scientific">Roseateles chitinivorans</name>
    <dbReference type="NCBI Taxonomy" id="2917965"/>
    <lineage>
        <taxon>Bacteria</taxon>
        <taxon>Pseudomonadati</taxon>
        <taxon>Pseudomonadota</taxon>
        <taxon>Betaproteobacteria</taxon>
        <taxon>Burkholderiales</taxon>
        <taxon>Sphaerotilaceae</taxon>
        <taxon>Roseateles</taxon>
    </lineage>
</organism>
<feature type="domain" description="Alpha fucosidase A-like C-terminal" evidence="3">
    <location>
        <begin position="696"/>
        <end position="748"/>
    </location>
</feature>
<dbReference type="InterPro" id="IPR027414">
    <property type="entry name" value="GH95_N_dom"/>
</dbReference>
<dbReference type="Proteomes" id="UP000231501">
    <property type="component" value="Unassembled WGS sequence"/>
</dbReference>